<sequence>MGSSLANCTGSWSISEESLRRYVFYASENCIQELLSASDSNSVGSANDGWKVLGIDNGIEISKQRSGSLHTFRSRWLLKSVSPQQFITVANAIDAAKVVAVASLPKEIAAGLHPKQNNAIRGLLLQSGWVVEKLEDDSCIVTYIVQLDPAGWLPKCFVNRFNTKLVMIIEKLKKQLLACLYNGVA</sequence>
<dbReference type="Gramene" id="OE9A114441T2">
    <property type="protein sequence ID" value="OE9A114441C2"/>
    <property type="gene ID" value="OE9A114441"/>
</dbReference>
<dbReference type="InterPro" id="IPR051213">
    <property type="entry name" value="START_lipid_transfer"/>
</dbReference>
<reference evidence="2 3" key="1">
    <citation type="submission" date="2019-12" db="EMBL/GenBank/DDBJ databases">
        <authorList>
            <person name="Alioto T."/>
            <person name="Alioto T."/>
            <person name="Gomez Garrido J."/>
        </authorList>
    </citation>
    <scope>NUCLEOTIDE SEQUENCE [LARGE SCALE GENOMIC DNA]</scope>
</reference>
<organism evidence="2 3">
    <name type="scientific">Olea europaea subsp. europaea</name>
    <dbReference type="NCBI Taxonomy" id="158383"/>
    <lineage>
        <taxon>Eukaryota</taxon>
        <taxon>Viridiplantae</taxon>
        <taxon>Streptophyta</taxon>
        <taxon>Embryophyta</taxon>
        <taxon>Tracheophyta</taxon>
        <taxon>Spermatophyta</taxon>
        <taxon>Magnoliopsida</taxon>
        <taxon>eudicotyledons</taxon>
        <taxon>Gunneridae</taxon>
        <taxon>Pentapetalae</taxon>
        <taxon>asterids</taxon>
        <taxon>lamiids</taxon>
        <taxon>Lamiales</taxon>
        <taxon>Oleaceae</taxon>
        <taxon>Oleeae</taxon>
        <taxon>Olea</taxon>
    </lineage>
</organism>
<dbReference type="GO" id="GO:0008289">
    <property type="term" value="F:lipid binding"/>
    <property type="evidence" value="ECO:0007669"/>
    <property type="project" value="InterPro"/>
</dbReference>
<protein>
    <submittedName>
        <fullName evidence="2">PCTP</fullName>
    </submittedName>
</protein>
<evidence type="ECO:0000313" key="3">
    <source>
        <dbReference type="Proteomes" id="UP000594638"/>
    </source>
</evidence>
<dbReference type="CDD" id="cd00177">
    <property type="entry name" value="START"/>
    <property type="match status" value="1"/>
</dbReference>
<dbReference type="PROSITE" id="PS50848">
    <property type="entry name" value="START"/>
    <property type="match status" value="1"/>
</dbReference>
<proteinExistence type="predicted"/>
<dbReference type="PANTHER" id="PTHR19308">
    <property type="entry name" value="PHOSPHATIDYLCHOLINE TRANSFER PROTEIN"/>
    <property type="match status" value="1"/>
</dbReference>
<gene>
    <name evidence="2" type="ORF">OLEA9_A114441</name>
</gene>
<dbReference type="Proteomes" id="UP000594638">
    <property type="component" value="Unassembled WGS sequence"/>
</dbReference>
<name>A0A8S0RL87_OLEEU</name>
<evidence type="ECO:0000313" key="2">
    <source>
        <dbReference type="EMBL" id="CAA2980375.1"/>
    </source>
</evidence>
<dbReference type="PANTHER" id="PTHR19308:SF14">
    <property type="entry name" value="START DOMAIN-CONTAINING PROTEIN"/>
    <property type="match status" value="1"/>
</dbReference>
<dbReference type="InterPro" id="IPR023393">
    <property type="entry name" value="START-like_dom_sf"/>
</dbReference>
<evidence type="ECO:0000259" key="1">
    <source>
        <dbReference type="PROSITE" id="PS50848"/>
    </source>
</evidence>
<dbReference type="SUPFAM" id="SSF55961">
    <property type="entry name" value="Bet v1-like"/>
    <property type="match status" value="1"/>
</dbReference>
<dbReference type="GO" id="GO:0005737">
    <property type="term" value="C:cytoplasm"/>
    <property type="evidence" value="ECO:0007669"/>
    <property type="project" value="UniProtKB-ARBA"/>
</dbReference>
<dbReference type="Pfam" id="PF01852">
    <property type="entry name" value="START"/>
    <property type="match status" value="1"/>
</dbReference>
<keyword evidence="3" id="KW-1185">Reference proteome</keyword>
<accession>A0A8S0RL87</accession>
<dbReference type="InterPro" id="IPR002913">
    <property type="entry name" value="START_lipid-bd_dom"/>
</dbReference>
<feature type="domain" description="START" evidence="1">
    <location>
        <begin position="114"/>
        <end position="159"/>
    </location>
</feature>
<comment type="caution">
    <text evidence="2">The sequence shown here is derived from an EMBL/GenBank/DDBJ whole genome shotgun (WGS) entry which is preliminary data.</text>
</comment>
<dbReference type="EMBL" id="CACTIH010003646">
    <property type="protein sequence ID" value="CAA2980375.1"/>
    <property type="molecule type" value="Genomic_DNA"/>
</dbReference>
<dbReference type="Gene3D" id="3.30.530.20">
    <property type="match status" value="1"/>
</dbReference>
<dbReference type="AlphaFoldDB" id="A0A8S0RL87"/>